<dbReference type="KEGG" id="ntg:NSCAC_0710"/>
<sequence>MMVSQNRFNLRSAWVFILFITYNLCFAQSHLSSVSDLENSSSLNIPNLSSVISNSFFSAQEGFLVNLKGLTLNEVIERSLTHDPLIRAGLESINQAEAEVITAGLLPNPTFLTNQELMPLTHPYTPEQEGGPPQLNVAIEFPIDWFVFGKRAAAIIAAKKGVDVATANFYELIRERIYGAISAFYDALEAQAMLALAQESLGNFTAVEQYILAQNKTIPSNNIRLERVRLSLFSSRQDVRDKKIKLIETISRLRVFLGIKKPLDLNLAGQLEVSTPLSPPSLEGAIAIAKENRPDFLASQYEITQAEAGIQLEKKQAYPEIIPYIGYNRQFQRKVLNMPDANSWQAGFQLDIPLFDRNQGNIAKMESIHTQAKLNLEAKILELQAEVEQALEAYQAAYETITIEDPAKLKMAQNIRNRVHIDTHTFMEVIDAQEVYLETYQIHINNLSNYWHTLYAFNAAVGKQVLK</sequence>
<evidence type="ECO:0000313" key="4">
    <source>
        <dbReference type="Proteomes" id="UP000516072"/>
    </source>
</evidence>
<dbReference type="InterPro" id="IPR003423">
    <property type="entry name" value="OMP_efflux"/>
</dbReference>
<gene>
    <name evidence="3" type="ORF">NSCAC_0710</name>
</gene>
<feature type="coiled-coil region" evidence="2">
    <location>
        <begin position="373"/>
        <end position="400"/>
    </location>
</feature>
<dbReference type="PANTHER" id="PTHR30203:SF24">
    <property type="entry name" value="BLR4935 PROTEIN"/>
    <property type="match status" value="1"/>
</dbReference>
<protein>
    <submittedName>
        <fullName evidence="3">Outer membrane protein</fullName>
    </submittedName>
</protein>
<name>A0A7G1Q9T2_9GAMM</name>
<reference evidence="3 4" key="1">
    <citation type="submission" date="2020-03" db="EMBL/GenBank/DDBJ databases">
        <authorList>
            <person name="Picone N."/>
        </authorList>
    </citation>
    <scope>NUCLEOTIDE SEQUENCE [LARGE SCALE GENOMIC DNA]</scope>
    <source>
        <strain evidence="3">NSCAC1</strain>
    </source>
</reference>
<dbReference type="EMBL" id="LR778175">
    <property type="protein sequence ID" value="CAB1275527.1"/>
    <property type="molecule type" value="Genomic_DNA"/>
</dbReference>
<dbReference type="AlphaFoldDB" id="A0A7G1Q9T2"/>
<keyword evidence="2" id="KW-0175">Coiled coil</keyword>
<dbReference type="PANTHER" id="PTHR30203">
    <property type="entry name" value="OUTER MEMBRANE CATION EFFLUX PROTEIN"/>
    <property type="match status" value="1"/>
</dbReference>
<dbReference type="InterPro" id="IPR010131">
    <property type="entry name" value="MdtP/NodT-like"/>
</dbReference>
<dbReference type="Gene3D" id="1.20.1600.10">
    <property type="entry name" value="Outer membrane efflux proteins (OEP)"/>
    <property type="match status" value="1"/>
</dbReference>
<accession>A0A7G1Q9T2</accession>
<dbReference type="Proteomes" id="UP000516072">
    <property type="component" value="Chromosome"/>
</dbReference>
<keyword evidence="4" id="KW-1185">Reference proteome</keyword>
<dbReference type="GO" id="GO:0015562">
    <property type="term" value="F:efflux transmembrane transporter activity"/>
    <property type="evidence" value="ECO:0007669"/>
    <property type="project" value="InterPro"/>
</dbReference>
<proteinExistence type="inferred from homology"/>
<evidence type="ECO:0000256" key="1">
    <source>
        <dbReference type="ARBA" id="ARBA00007613"/>
    </source>
</evidence>
<dbReference type="RefSeq" id="WP_197745032.1">
    <property type="nucleotide sequence ID" value="NZ_LR778175.1"/>
</dbReference>
<comment type="similarity">
    <text evidence="1">Belongs to the outer membrane factor (OMF) (TC 1.B.17) family.</text>
</comment>
<evidence type="ECO:0000313" key="3">
    <source>
        <dbReference type="EMBL" id="CAB1275527.1"/>
    </source>
</evidence>
<dbReference type="Pfam" id="PF02321">
    <property type="entry name" value="OEP"/>
    <property type="match status" value="1"/>
</dbReference>
<dbReference type="SUPFAM" id="SSF56954">
    <property type="entry name" value="Outer membrane efflux proteins (OEP)"/>
    <property type="match status" value="1"/>
</dbReference>
<organism evidence="3 4">
    <name type="scientific">Candidatus Nitrosacidococcus tergens</name>
    <dbReference type="NCBI Taxonomy" id="553981"/>
    <lineage>
        <taxon>Bacteria</taxon>
        <taxon>Pseudomonadati</taxon>
        <taxon>Pseudomonadota</taxon>
        <taxon>Gammaproteobacteria</taxon>
        <taxon>Chromatiales</taxon>
        <taxon>Chromatiaceae</taxon>
        <taxon>Candidatus Nitrosacidococcus</taxon>
    </lineage>
</organism>
<evidence type="ECO:0000256" key="2">
    <source>
        <dbReference type="SAM" id="Coils"/>
    </source>
</evidence>